<comment type="similarity">
    <text evidence="1 5">Belongs to the PNP/UDP phosphorylase family.</text>
</comment>
<proteinExistence type="inferred from homology"/>
<accession>A0AAE3AKR3</accession>
<sequence>MTPHNEAKKGDIAKVVLMPGDPLRAKFIAETFLENAVCFNTVRGMLGYTGLYNGKRVSVMGSGMGMPSMGIYSYELYHCYDVEAIIRIGTAGGIADGVELRDLVLAMGACTDSNFAHQYRLPGTFAPTASFELLEKAVQTAREKNLRYRVGNVVTSDIFYGDCENETAEWKKMGVLAVEMETAALYMTAARAGKQALSITTVSDLPLKGESTSSEERQKTFTQMMEVALAVASEAVDGHDK</sequence>
<evidence type="ECO:0000313" key="7">
    <source>
        <dbReference type="EMBL" id="MCC2135996.1"/>
    </source>
</evidence>
<name>A0AAE3AKR3_9FIRM</name>
<dbReference type="AlphaFoldDB" id="A0AAE3AKR3"/>
<organism evidence="7 8">
    <name type="scientific">Hominenteromicrobium mulieris</name>
    <dbReference type="NCBI Taxonomy" id="2885357"/>
    <lineage>
        <taxon>Bacteria</taxon>
        <taxon>Bacillati</taxon>
        <taxon>Bacillota</taxon>
        <taxon>Clostridia</taxon>
        <taxon>Eubacteriales</taxon>
        <taxon>Oscillospiraceae</taxon>
        <taxon>Hominenteromicrobium</taxon>
    </lineage>
</organism>
<dbReference type="InterPro" id="IPR018016">
    <property type="entry name" value="Nucleoside_phosphorylase_CS"/>
</dbReference>
<dbReference type="EMBL" id="JAJEQC010000002">
    <property type="protein sequence ID" value="MCC2135996.1"/>
    <property type="molecule type" value="Genomic_DNA"/>
</dbReference>
<comment type="caution">
    <text evidence="7">The sequence shown here is derived from an EMBL/GenBank/DDBJ whole genome shotgun (WGS) entry which is preliminary data.</text>
</comment>
<dbReference type="RefSeq" id="WP_308448580.1">
    <property type="nucleotide sequence ID" value="NZ_JAJEQC010000002.1"/>
</dbReference>
<dbReference type="PROSITE" id="PS01232">
    <property type="entry name" value="PNP_UDP_1"/>
    <property type="match status" value="1"/>
</dbReference>
<dbReference type="PANTHER" id="PTHR43691:SF11">
    <property type="entry name" value="FI09636P-RELATED"/>
    <property type="match status" value="1"/>
</dbReference>
<feature type="binding site" evidence="5">
    <location>
        <position position="43"/>
    </location>
    <ligand>
        <name>phosphate</name>
        <dbReference type="ChEBI" id="CHEBI:43474"/>
        <note>ligand shared between dimeric partners</note>
    </ligand>
</feature>
<dbReference type="GO" id="GO:0004850">
    <property type="term" value="F:uridine phosphorylase activity"/>
    <property type="evidence" value="ECO:0007669"/>
    <property type="project" value="UniProtKB-EC"/>
</dbReference>
<feature type="binding site" description="in other chain" evidence="5">
    <location>
        <begin position="87"/>
        <end position="90"/>
    </location>
    <ligand>
        <name>phosphate</name>
        <dbReference type="ChEBI" id="CHEBI:43474"/>
        <note>ligand shared between dimeric partners</note>
    </ligand>
</feature>
<evidence type="ECO:0000256" key="2">
    <source>
        <dbReference type="ARBA" id="ARBA00022676"/>
    </source>
</evidence>
<protein>
    <recommendedName>
        <fullName evidence="5">Purine nucleoside phosphorylase DeoD-type</fullName>
        <shortName evidence="5">PNP</shortName>
        <ecNumber evidence="5">2.4.2.1</ecNumber>
    </recommendedName>
</protein>
<dbReference type="NCBIfam" id="NF004489">
    <property type="entry name" value="PRK05819.1"/>
    <property type="match status" value="1"/>
</dbReference>
<evidence type="ECO:0000313" key="8">
    <source>
        <dbReference type="Proteomes" id="UP001199424"/>
    </source>
</evidence>
<feature type="site" description="Important for catalytic activity" evidence="5">
    <location>
        <position position="217"/>
    </location>
</feature>
<dbReference type="GO" id="GO:0005829">
    <property type="term" value="C:cytosol"/>
    <property type="evidence" value="ECO:0007669"/>
    <property type="project" value="TreeGrafter"/>
</dbReference>
<dbReference type="Gene3D" id="3.40.50.1580">
    <property type="entry name" value="Nucleoside phosphorylase domain"/>
    <property type="match status" value="1"/>
</dbReference>
<reference evidence="7" key="1">
    <citation type="submission" date="2021-10" db="EMBL/GenBank/DDBJ databases">
        <title>Anaerobic single-cell dispensing facilitates the cultivation of human gut bacteria.</title>
        <authorList>
            <person name="Afrizal A."/>
        </authorList>
    </citation>
    <scope>NUCLEOTIDE SEQUENCE</scope>
    <source>
        <strain evidence="7">CLA-AA-H250</strain>
    </source>
</reference>
<feature type="binding site" evidence="5">
    <location>
        <position position="4"/>
    </location>
    <ligand>
        <name>a purine D-ribonucleoside</name>
        <dbReference type="ChEBI" id="CHEBI:142355"/>
        <note>ligand shared between dimeric partners</note>
    </ligand>
</feature>
<dbReference type="GO" id="GO:0006218">
    <property type="term" value="P:uridine catabolic process"/>
    <property type="evidence" value="ECO:0007669"/>
    <property type="project" value="TreeGrafter"/>
</dbReference>
<evidence type="ECO:0000259" key="6">
    <source>
        <dbReference type="Pfam" id="PF01048"/>
    </source>
</evidence>
<evidence type="ECO:0000256" key="4">
    <source>
        <dbReference type="ARBA" id="ARBA00048447"/>
    </source>
</evidence>
<comment type="catalytic activity">
    <reaction evidence="5">
        <text>a purine D-ribonucleoside + phosphate = a purine nucleobase + alpha-D-ribose 1-phosphate</text>
        <dbReference type="Rhea" id="RHEA:19805"/>
        <dbReference type="ChEBI" id="CHEBI:26386"/>
        <dbReference type="ChEBI" id="CHEBI:43474"/>
        <dbReference type="ChEBI" id="CHEBI:57720"/>
        <dbReference type="ChEBI" id="CHEBI:142355"/>
        <dbReference type="EC" id="2.4.2.1"/>
    </reaction>
</comment>
<dbReference type="SUPFAM" id="SSF53167">
    <property type="entry name" value="Purine and uridine phosphorylases"/>
    <property type="match status" value="1"/>
</dbReference>
<feature type="binding site" description="in other chain" evidence="5">
    <location>
        <position position="24"/>
    </location>
    <ligand>
        <name>phosphate</name>
        <dbReference type="ChEBI" id="CHEBI:43474"/>
        <note>ligand shared between dimeric partners</note>
    </ligand>
</feature>
<feature type="domain" description="Nucleoside phosphorylase" evidence="6">
    <location>
        <begin position="14"/>
        <end position="236"/>
    </location>
</feature>
<dbReference type="EC" id="2.4.2.1" evidence="5"/>
<dbReference type="Proteomes" id="UP001199424">
    <property type="component" value="Unassembled WGS sequence"/>
</dbReference>
<dbReference type="PANTHER" id="PTHR43691">
    <property type="entry name" value="URIDINE PHOSPHORYLASE"/>
    <property type="match status" value="1"/>
</dbReference>
<keyword evidence="3 5" id="KW-0808">Transferase</keyword>
<evidence type="ECO:0000256" key="1">
    <source>
        <dbReference type="ARBA" id="ARBA00010456"/>
    </source>
</evidence>
<dbReference type="NCBIfam" id="TIGR00107">
    <property type="entry name" value="deoD"/>
    <property type="match status" value="1"/>
</dbReference>
<dbReference type="InterPro" id="IPR000845">
    <property type="entry name" value="Nucleoside_phosphorylase_d"/>
</dbReference>
<dbReference type="GO" id="GO:0042278">
    <property type="term" value="P:purine nucleoside metabolic process"/>
    <property type="evidence" value="ECO:0007669"/>
    <property type="project" value="UniProtKB-UniRule"/>
</dbReference>
<comment type="catalytic activity">
    <reaction evidence="4">
        <text>uridine + phosphate = alpha-D-ribose 1-phosphate + uracil</text>
        <dbReference type="Rhea" id="RHEA:24388"/>
        <dbReference type="ChEBI" id="CHEBI:16704"/>
        <dbReference type="ChEBI" id="CHEBI:17568"/>
        <dbReference type="ChEBI" id="CHEBI:43474"/>
        <dbReference type="ChEBI" id="CHEBI:57720"/>
        <dbReference type="EC" id="2.4.2.3"/>
    </reaction>
</comment>
<dbReference type="GO" id="GO:0004731">
    <property type="term" value="F:purine-nucleoside phosphorylase activity"/>
    <property type="evidence" value="ECO:0007669"/>
    <property type="project" value="UniProtKB-UniRule"/>
</dbReference>
<dbReference type="CDD" id="cd09006">
    <property type="entry name" value="PNP_EcPNPI-like"/>
    <property type="match status" value="1"/>
</dbReference>
<feature type="binding site" description="in other chain" evidence="5">
    <location>
        <position position="20"/>
    </location>
    <ligand>
        <name>phosphate</name>
        <dbReference type="ChEBI" id="CHEBI:43474"/>
        <note>ligand shared between dimeric partners</note>
    </ligand>
</feature>
<comment type="subunit">
    <text evidence="5">Homohexamer; trimer of homodimers.</text>
</comment>
<comment type="function">
    <text evidence="5">Catalyzes the reversible phosphorolytic breakdown of the N-glycosidic bond in the beta-(deoxy)ribonucleoside molecules, with the formation of the corresponding free purine bases and pentose-1-phosphate.</text>
</comment>
<feature type="binding site" description="in other chain" evidence="5">
    <location>
        <begin position="203"/>
        <end position="204"/>
    </location>
    <ligand>
        <name>a purine D-ribonucleoside</name>
        <dbReference type="ChEBI" id="CHEBI:142355"/>
        <note>ligand shared between dimeric partners</note>
    </ligand>
</feature>
<evidence type="ECO:0000256" key="5">
    <source>
        <dbReference type="HAMAP-Rule" id="MF_01627"/>
    </source>
</evidence>
<keyword evidence="8" id="KW-1185">Reference proteome</keyword>
<keyword evidence="2 5" id="KW-0328">Glycosyltransferase</keyword>
<feature type="binding site" description="in other chain" evidence="5">
    <location>
        <begin position="179"/>
        <end position="181"/>
    </location>
    <ligand>
        <name>a purine D-ribonucleoside</name>
        <dbReference type="ChEBI" id="CHEBI:142355"/>
        <note>ligand shared between dimeric partners</note>
    </ligand>
</feature>
<gene>
    <name evidence="5 7" type="primary">deoD</name>
    <name evidence="7" type="ORF">LKD31_03075</name>
</gene>
<dbReference type="HAMAP" id="MF_01627">
    <property type="entry name" value="Pur_nucleosid_phosp"/>
    <property type="match status" value="1"/>
</dbReference>
<dbReference type="InterPro" id="IPR004402">
    <property type="entry name" value="DeoD-type"/>
</dbReference>
<feature type="active site" description="Proton donor" evidence="5">
    <location>
        <position position="204"/>
    </location>
</feature>
<dbReference type="InterPro" id="IPR035994">
    <property type="entry name" value="Nucleoside_phosphorylase_sf"/>
</dbReference>
<evidence type="ECO:0000256" key="3">
    <source>
        <dbReference type="ARBA" id="ARBA00022679"/>
    </source>
</evidence>
<dbReference type="Pfam" id="PF01048">
    <property type="entry name" value="PNP_UDP_1"/>
    <property type="match status" value="1"/>
</dbReference>
<comment type="catalytic activity">
    <reaction evidence="5">
        <text>a purine 2'-deoxy-D-ribonucleoside + phosphate = a purine nucleobase + 2-deoxy-alpha-D-ribose 1-phosphate</text>
        <dbReference type="Rhea" id="RHEA:36431"/>
        <dbReference type="ChEBI" id="CHEBI:26386"/>
        <dbReference type="ChEBI" id="CHEBI:43474"/>
        <dbReference type="ChEBI" id="CHEBI:57259"/>
        <dbReference type="ChEBI" id="CHEBI:142361"/>
        <dbReference type="EC" id="2.4.2.1"/>
    </reaction>
</comment>